<dbReference type="HOGENOM" id="CLU_199124_0_0_11"/>
<evidence type="ECO:0000313" key="2">
    <source>
        <dbReference type="Proteomes" id="UP000001685"/>
    </source>
</evidence>
<dbReference type="KEGG" id="sgr:SGR_5869"/>
<name>B1W316_STRGG</name>
<evidence type="ECO:0000313" key="1">
    <source>
        <dbReference type="EMBL" id="BAG22698.1"/>
    </source>
</evidence>
<dbReference type="Proteomes" id="UP000001685">
    <property type="component" value="Chromosome"/>
</dbReference>
<gene>
    <name evidence="1" type="ordered locus">SGR_5869</name>
</gene>
<dbReference type="RefSeq" id="WP_003970177.1">
    <property type="nucleotide sequence ID" value="NC_010572.1"/>
</dbReference>
<dbReference type="AlphaFoldDB" id="B1W316"/>
<protein>
    <recommendedName>
        <fullName evidence="3">Secreted protein</fullName>
    </recommendedName>
</protein>
<proteinExistence type="predicted"/>
<organism evidence="1 2">
    <name type="scientific">Streptomyces griseus subsp. griseus (strain JCM 4626 / CBS 651.72 / NBRC 13350 / KCC S-0626 / ISP 5235)</name>
    <dbReference type="NCBI Taxonomy" id="455632"/>
    <lineage>
        <taxon>Bacteria</taxon>
        <taxon>Bacillati</taxon>
        <taxon>Actinomycetota</taxon>
        <taxon>Actinomycetes</taxon>
        <taxon>Kitasatosporales</taxon>
        <taxon>Streptomycetaceae</taxon>
        <taxon>Streptomyces</taxon>
    </lineage>
</organism>
<reference evidence="2" key="1">
    <citation type="journal article" date="2008" name="J. Bacteriol.">
        <title>Genome sequence of the streptomycin-producing microorganism Streptomyces griseus IFO 13350.</title>
        <authorList>
            <person name="Ohnishi Y."/>
            <person name="Ishikawa J."/>
            <person name="Hara H."/>
            <person name="Suzuki H."/>
            <person name="Ikenoya M."/>
            <person name="Ikeda H."/>
            <person name="Yamashita A."/>
            <person name="Hattori M."/>
            <person name="Horinouchi S."/>
        </authorList>
    </citation>
    <scope>NUCLEOTIDE SEQUENCE [LARGE SCALE GENOMIC DNA]</scope>
    <source>
        <strain evidence="2">JCM 4626 / NBRC 13350</strain>
    </source>
</reference>
<sequence length="65" mass="7039">MFWPMLAIALGFLGIAVLGVLGVKVFVEARRLGRQVTVTAERINRASEDLERAATRLAATGEGLR</sequence>
<accession>B1W316</accession>
<evidence type="ECO:0008006" key="3">
    <source>
        <dbReference type="Google" id="ProtNLM"/>
    </source>
</evidence>
<dbReference type="PATRIC" id="fig|455632.4.peg.6014"/>
<dbReference type="eggNOG" id="ENOG502ZVZF">
    <property type="taxonomic scope" value="Bacteria"/>
</dbReference>
<dbReference type="EMBL" id="AP009493">
    <property type="protein sequence ID" value="BAG22698.1"/>
    <property type="molecule type" value="Genomic_DNA"/>
</dbReference>